<feature type="chain" id="PRO_5043009183" evidence="1">
    <location>
        <begin position="27"/>
        <end position="331"/>
    </location>
</feature>
<reference evidence="2 3" key="1">
    <citation type="submission" date="2020-05" db="EMBL/GenBank/DDBJ databases">
        <title>Whole genome sequencing and identification of novel metabolites from Paenibacillus alvei strain JR949.</title>
        <authorList>
            <person name="Rajendhran J."/>
            <person name="Sree Pranav P."/>
            <person name="Mahalakshmi B."/>
            <person name="Karthikeyan R."/>
        </authorList>
    </citation>
    <scope>NUCLEOTIDE SEQUENCE [LARGE SCALE GENOMIC DNA]</scope>
    <source>
        <strain evidence="2 3">JR949</strain>
    </source>
</reference>
<comment type="caution">
    <text evidence="2">The sequence shown here is derived from an EMBL/GenBank/DDBJ whole genome shotgun (WGS) entry which is preliminary data.</text>
</comment>
<dbReference type="AlphaFoldDB" id="A0AAP7DHF3"/>
<protein>
    <submittedName>
        <fullName evidence="2">Uncharacterized protein</fullName>
    </submittedName>
</protein>
<dbReference type="RefSeq" id="WP_171414897.1">
    <property type="nucleotide sequence ID" value="NZ_JABFOR010000002.1"/>
</dbReference>
<proteinExistence type="predicted"/>
<dbReference type="Proteomes" id="UP000552038">
    <property type="component" value="Unassembled WGS sequence"/>
</dbReference>
<name>A0AAP7DHF3_PAEAL</name>
<evidence type="ECO:0000256" key="1">
    <source>
        <dbReference type="SAM" id="SignalP"/>
    </source>
</evidence>
<organism evidence="2 3">
    <name type="scientific">Paenibacillus alvei</name>
    <name type="common">Bacillus alvei</name>
    <dbReference type="NCBI Taxonomy" id="44250"/>
    <lineage>
        <taxon>Bacteria</taxon>
        <taxon>Bacillati</taxon>
        <taxon>Bacillota</taxon>
        <taxon>Bacilli</taxon>
        <taxon>Bacillales</taxon>
        <taxon>Paenibacillaceae</taxon>
        <taxon>Paenibacillus</taxon>
    </lineage>
</organism>
<evidence type="ECO:0000313" key="3">
    <source>
        <dbReference type="Proteomes" id="UP000552038"/>
    </source>
</evidence>
<gene>
    <name evidence="2" type="ORF">HMI46_03135</name>
</gene>
<feature type="signal peptide" evidence="1">
    <location>
        <begin position="1"/>
        <end position="26"/>
    </location>
</feature>
<evidence type="ECO:0000313" key="2">
    <source>
        <dbReference type="EMBL" id="NOJ69549.1"/>
    </source>
</evidence>
<dbReference type="EMBL" id="JABFOR010000002">
    <property type="protein sequence ID" value="NOJ69549.1"/>
    <property type="molecule type" value="Genomic_DNA"/>
</dbReference>
<sequence length="331" mass="37530">MRRRIALLTVMAALLTCSFFNGPVQAETHTEVIESTAKSQLDSTILEKVKAALGEIAKGNEMKSDLKVMANASDNIHLEGELSQPAARFNVGYDKKKQRVDNTTIYYQIKDKDLALESAVLKKVNAFIAKFEDKKYPLTFSALWRVKSPYQDNEPRNYWVFWGTASLDIDLDKGNKIIARQSYSSAQVDKKLLNKAAYAINQLSREKVNLVHAERVKDEVAGSYFWHFEDHYDHHSVQIDAITNQVLKVDTIYTDWTSDKDFAKSFAKPKYTPKQAISAASGKVKSIFNVNLAGYKVTVKLNEYTFKKDKQPTIVGKINKEGKFYSFSLTP</sequence>
<keyword evidence="1" id="KW-0732">Signal</keyword>
<accession>A0AAP7DHF3</accession>